<evidence type="ECO:0000259" key="2">
    <source>
        <dbReference type="Pfam" id="PF00483"/>
    </source>
</evidence>
<dbReference type="Proteomes" id="UP000076976">
    <property type="component" value="Unassembled WGS sequence"/>
</dbReference>
<evidence type="ECO:0000259" key="3">
    <source>
        <dbReference type="Pfam" id="PF22640"/>
    </source>
</evidence>
<keyword evidence="4" id="KW-0548">Nucleotidyltransferase</keyword>
<keyword evidence="5" id="KW-1185">Reference proteome</keyword>
<keyword evidence="4" id="KW-0808">Transferase</keyword>
<dbReference type="SUPFAM" id="SSF159283">
    <property type="entry name" value="Guanosine diphospho-D-mannose pyrophosphorylase/mannose-6-phosphate isomerase linker domain"/>
    <property type="match status" value="1"/>
</dbReference>
<dbReference type="InterPro" id="IPR054566">
    <property type="entry name" value="ManC/GMP-like_b-helix"/>
</dbReference>
<name>A0A176QDF6_9MICO</name>
<dbReference type="PANTHER" id="PTHR46390">
    <property type="entry name" value="MANNOSE-1-PHOSPHATE GUANYLYLTRANSFERASE"/>
    <property type="match status" value="1"/>
</dbReference>
<dbReference type="Pfam" id="PF22640">
    <property type="entry name" value="ManC_GMP_beta-helix"/>
    <property type="match status" value="1"/>
</dbReference>
<dbReference type="InterPro" id="IPR005835">
    <property type="entry name" value="NTP_transferase_dom"/>
</dbReference>
<protein>
    <submittedName>
        <fullName evidence="4">Mannose-1-phosphate guanylyltransferase</fullName>
    </submittedName>
</protein>
<dbReference type="GO" id="GO:0009298">
    <property type="term" value="P:GDP-mannose biosynthetic process"/>
    <property type="evidence" value="ECO:0007669"/>
    <property type="project" value="TreeGrafter"/>
</dbReference>
<evidence type="ECO:0000313" key="5">
    <source>
        <dbReference type="Proteomes" id="UP000076976"/>
    </source>
</evidence>
<reference evidence="4 5" key="1">
    <citation type="submission" date="2016-01" db="EMBL/GenBank/DDBJ databases">
        <title>Janibacter melonis strain CD11_4 genome sequencing and assembly.</title>
        <authorList>
            <person name="Nair G.R."/>
            <person name="Kaur G."/>
            <person name="Chander A.M."/>
            <person name="Mayilraj S."/>
        </authorList>
    </citation>
    <scope>NUCLEOTIDE SEQUENCE [LARGE SCALE GENOMIC DNA]</scope>
    <source>
        <strain evidence="4 5">CD11-4</strain>
    </source>
</reference>
<comment type="caution">
    <text evidence="4">The sequence shown here is derived from an EMBL/GenBank/DDBJ whole genome shotgun (WGS) entry which is preliminary data.</text>
</comment>
<feature type="domain" description="Nucleotidyl transferase" evidence="2">
    <location>
        <begin position="25"/>
        <end position="297"/>
    </location>
</feature>
<proteinExistence type="predicted"/>
<dbReference type="SUPFAM" id="SSF53448">
    <property type="entry name" value="Nucleotide-diphospho-sugar transferases"/>
    <property type="match status" value="1"/>
</dbReference>
<feature type="region of interest" description="Disordered" evidence="1">
    <location>
        <begin position="1"/>
        <end position="21"/>
    </location>
</feature>
<dbReference type="STRING" id="262209.AWH69_06675"/>
<dbReference type="RefSeq" id="WP_068273374.1">
    <property type="nucleotide sequence ID" value="NZ_LQZG01000002.1"/>
</dbReference>
<dbReference type="Gene3D" id="3.90.550.10">
    <property type="entry name" value="Spore Coat Polysaccharide Biosynthesis Protein SpsA, Chain A"/>
    <property type="match status" value="1"/>
</dbReference>
<dbReference type="GO" id="GO:0004475">
    <property type="term" value="F:mannose-1-phosphate guanylyltransferase (GTP) activity"/>
    <property type="evidence" value="ECO:0007669"/>
    <property type="project" value="InterPro"/>
</dbReference>
<dbReference type="Pfam" id="PF00483">
    <property type="entry name" value="NTP_transferase"/>
    <property type="match status" value="1"/>
</dbReference>
<dbReference type="InterPro" id="IPR051161">
    <property type="entry name" value="Mannose-6P_isomerase_type2"/>
</dbReference>
<dbReference type="AlphaFoldDB" id="A0A176QDF6"/>
<feature type="domain" description="MannoseP isomerase/GMP-like beta-helix" evidence="3">
    <location>
        <begin position="316"/>
        <end position="366"/>
    </location>
</feature>
<dbReference type="InterPro" id="IPR029044">
    <property type="entry name" value="Nucleotide-diphossugar_trans"/>
</dbReference>
<dbReference type="InterPro" id="IPR049577">
    <property type="entry name" value="GMPP_N"/>
</dbReference>
<sequence>MTEETGATPDAQPQTATGPIPGFWAVVPAGGAGTRLWPVSRAGSPKFLHDLTGSGRTLLQATVDRLRPLAGERVVVVTGAAHTAAVSAQLPDLAPDQLLAEPSPRDSMAAIAWAAAVLEARDPEAVLGSFAADHVITRDDAFAGAVAEAVDVAREGYVVTIGIDPTYPATGFGYIQTGRPLRGFSTARRVRQFVEKPDAERAARYLATGEFRWNAGMFVVRAGTLLDLLGRWHPELAAGARALAADPARLDELWPDLEKIAIDHAVAEPAADEGLVAVVPGTFGWDDIGDFGSLSAILPGAHDETTVVGDQRQVQSVDSSGIVVSESGRMVALVGVHDIVVVETDDALLVTTRARAQDVKRVVESLKAAGRDELV</sequence>
<accession>A0A176QDF6</accession>
<dbReference type="EMBL" id="LQZG01000002">
    <property type="protein sequence ID" value="OAB87725.1"/>
    <property type="molecule type" value="Genomic_DNA"/>
</dbReference>
<evidence type="ECO:0000313" key="4">
    <source>
        <dbReference type="EMBL" id="OAB87725.1"/>
    </source>
</evidence>
<dbReference type="PANTHER" id="PTHR46390:SF1">
    <property type="entry name" value="MANNOSE-1-PHOSPHATE GUANYLYLTRANSFERASE"/>
    <property type="match status" value="1"/>
</dbReference>
<dbReference type="CDD" id="cd02509">
    <property type="entry name" value="GDP-M1P_Guanylyltransferase"/>
    <property type="match status" value="1"/>
</dbReference>
<evidence type="ECO:0000256" key="1">
    <source>
        <dbReference type="SAM" id="MobiDB-lite"/>
    </source>
</evidence>
<gene>
    <name evidence="4" type="ORF">AWH69_06675</name>
</gene>
<organism evidence="4 5">
    <name type="scientific">Janibacter melonis</name>
    <dbReference type="NCBI Taxonomy" id="262209"/>
    <lineage>
        <taxon>Bacteria</taxon>
        <taxon>Bacillati</taxon>
        <taxon>Actinomycetota</taxon>
        <taxon>Actinomycetes</taxon>
        <taxon>Micrococcales</taxon>
        <taxon>Intrasporangiaceae</taxon>
        <taxon>Janibacter</taxon>
    </lineage>
</organism>